<accession>A0AAD4FQF0</accession>
<sequence>MLHYSVPSVSSDSVFECYEQAESKVEQALEHHLLPDFSANMLEGNTALLRGPLGQTLCDRLYRMQYLSAEHRAGFTNIQEALRGQTSPYSGEVSQWLSSFSTAVKTLQAEAGLRCDAWFGHKSFTVLQQVYSFEAPTELEDWFSKPACNKFLNRAIYVRLRALGLLPGKTRRFFTEPAAHDLLNQAVEAGLGYWQQLLYYWGALDPSIRVTKLHLLQWLFDTDGITQFLNDKANQLLEQHKQLTRPIVWNNADNEVFPDVTPAELPRLSLRVIMAQARIEAWLNGFGSKQSDFAKGGDFYPGAPIDAYRYSEFFKPRYKTRYTSTLPRLHPELKRVIRLWDDFERVKHGTADKRLVRETHIARAIQKKQLTVIGIALRTLHCVCELDSLPLQQTQLTPTINQHYAALSKGERNPELWRKQSIGAACLDGLKRAFKWLYKAASRVFFAISGFVQRVIRVVKSVAIQGMTLLSQVSDIVGSGIELLINKVFVDNDHFKVVGDHDFDLTTLRSAQCTESQMRDATVSMQHRARLFKVACGLFRVLLSVFKVTTGVITGRAWEVIDGVLLMANYYQSITEQDKQDFQLALREHHKAS</sequence>
<gene>
    <name evidence="1" type="ORF">PCIT_b1091</name>
</gene>
<proteinExistence type="predicted"/>
<protein>
    <submittedName>
        <fullName evidence="1">Uncharacterized protein</fullName>
    </submittedName>
</protein>
<evidence type="ECO:0000313" key="2">
    <source>
        <dbReference type="Proteomes" id="UP000016487"/>
    </source>
</evidence>
<dbReference type="Proteomes" id="UP000016487">
    <property type="component" value="Unassembled WGS sequence"/>
</dbReference>
<name>A0AAD4FQF0_9GAMM</name>
<organism evidence="1 2">
    <name type="scientific">Pseudoalteromonas citrea</name>
    <dbReference type="NCBI Taxonomy" id="43655"/>
    <lineage>
        <taxon>Bacteria</taxon>
        <taxon>Pseudomonadati</taxon>
        <taxon>Pseudomonadota</taxon>
        <taxon>Gammaproteobacteria</taxon>
        <taxon>Alteromonadales</taxon>
        <taxon>Pseudoalteromonadaceae</taxon>
        <taxon>Pseudoalteromonas</taxon>
    </lineage>
</organism>
<dbReference type="AlphaFoldDB" id="A0AAD4FQF0"/>
<evidence type="ECO:0000313" key="1">
    <source>
        <dbReference type="EMBL" id="KAF7764973.1"/>
    </source>
</evidence>
<reference evidence="1" key="2">
    <citation type="submission" date="2015-03" db="EMBL/GenBank/DDBJ databases">
        <title>Genome sequence of Pseudoalteromonas citrea.</title>
        <authorList>
            <person name="Xie B.-B."/>
            <person name="Rong J.-C."/>
            <person name="Qin Q.-L."/>
            <person name="Zhang Y.-Z."/>
        </authorList>
    </citation>
    <scope>NUCLEOTIDE SEQUENCE</scope>
    <source>
        <strain evidence="1">DSM 8771</strain>
    </source>
</reference>
<reference evidence="1" key="1">
    <citation type="journal article" date="2012" name="J. Bacteriol.">
        <title>Genome sequences of type strains of seven species of the marine bacterium Pseudoalteromonas.</title>
        <authorList>
            <person name="Xie B.B."/>
            <person name="Shu Y.L."/>
            <person name="Qin Q.L."/>
            <person name="Rong J.C."/>
            <person name="Zhang X.Y."/>
            <person name="Chen X.L."/>
            <person name="Shi M."/>
            <person name="He H.L."/>
            <person name="Zhou B.C."/>
            <person name="Zhang Y.Z."/>
        </authorList>
    </citation>
    <scope>NUCLEOTIDE SEQUENCE</scope>
    <source>
        <strain evidence="1">DSM 8771</strain>
    </source>
</reference>
<comment type="caution">
    <text evidence="1">The sequence shown here is derived from an EMBL/GenBank/DDBJ whole genome shotgun (WGS) entry which is preliminary data.</text>
</comment>
<dbReference type="EMBL" id="AHBZ03000027">
    <property type="protein sequence ID" value="KAF7764973.1"/>
    <property type="molecule type" value="Genomic_DNA"/>
</dbReference>